<dbReference type="CDD" id="cd01300">
    <property type="entry name" value="YtcJ_like"/>
    <property type="match status" value="1"/>
</dbReference>
<dbReference type="Proteomes" id="UP001524502">
    <property type="component" value="Unassembled WGS sequence"/>
</dbReference>
<dbReference type="Gene3D" id="2.30.40.10">
    <property type="entry name" value="Urease, subunit C, domain 1"/>
    <property type="match status" value="1"/>
</dbReference>
<dbReference type="Gene3D" id="3.10.310.70">
    <property type="match status" value="1"/>
</dbReference>
<dbReference type="SUPFAM" id="SSF51338">
    <property type="entry name" value="Composite domain of metallo-dependent hydrolases"/>
    <property type="match status" value="1"/>
</dbReference>
<gene>
    <name evidence="2" type="ORF">NE619_08275</name>
</gene>
<dbReference type="InterPro" id="IPR013108">
    <property type="entry name" value="Amidohydro_3"/>
</dbReference>
<dbReference type="InterPro" id="IPR032466">
    <property type="entry name" value="Metal_Hydrolase"/>
</dbReference>
<dbReference type="PANTHER" id="PTHR22642">
    <property type="entry name" value="IMIDAZOLONEPROPIONASE"/>
    <property type="match status" value="1"/>
</dbReference>
<dbReference type="InterPro" id="IPR011059">
    <property type="entry name" value="Metal-dep_hydrolase_composite"/>
</dbReference>
<dbReference type="EMBL" id="JANFXK010000007">
    <property type="protein sequence ID" value="MCQ4636724.1"/>
    <property type="molecule type" value="Genomic_DNA"/>
</dbReference>
<dbReference type="InterPro" id="IPR033932">
    <property type="entry name" value="YtcJ-like"/>
</dbReference>
<evidence type="ECO:0000313" key="2">
    <source>
        <dbReference type="EMBL" id="MCQ4636724.1"/>
    </source>
</evidence>
<name>A0ABT1RNF7_9FIRM</name>
<sequence length="568" mass="63285">MKADLVVKNGRIFDGGKSLGNTAAAVKDGKFVFVGKDAAVETYIGEDTKIIDAAECSILPGFVDAHLHATMCTELYATKLIYGIDRQEGESRRAYIERNLEPVREYAEENPDLPIIRATGWTPAAFQLDPEGTPTCHEIDELVCADRPVMLRSFDHHSVLVNSKALEMAGITKDTPTPRNGMMSRDADGNPTGLFQELSAICMLIDKLPLIDFSVEEYKAGILNFQKEQAFPHGLMGIFDAYATENALAAYKELAESGELKIRVRTALLADLSRPFDQFEQMVKDKGKYDVGDDFKIETVKFFCDGGGFTFYMNEPFEAQVLKEMGYPPEYRGFPQWTEEEMKQAFLLLAKGGYQIHVHAMGDAAVKQTLNAYEYIEENGVRGRRNSIAHIMNIDDGDIERMARLNVVGSIQPTWPIIDYFSMMFVLPLLGRERMYNQYPIGRMKKAGAVMASGTDFPITVEIDPLKGIQVGMTRTTPKESEHYEEYKGIISGPEDDPTADLMSLNDMIESYTLSGAYQMFTEDVTGTIEAGKSADFVILSGAIEDAEPMDIGEMKVDKFILKGEQVK</sequence>
<reference evidence="2 3" key="1">
    <citation type="submission" date="2022-06" db="EMBL/GenBank/DDBJ databases">
        <title>Isolation of gut microbiota from human fecal samples.</title>
        <authorList>
            <person name="Pamer E.G."/>
            <person name="Barat B."/>
            <person name="Waligurski E."/>
            <person name="Medina S."/>
            <person name="Paddock L."/>
            <person name="Mostad J."/>
        </authorList>
    </citation>
    <scope>NUCLEOTIDE SEQUENCE [LARGE SCALE GENOMIC DNA]</scope>
    <source>
        <strain evidence="2 3">SL.3.17</strain>
    </source>
</reference>
<accession>A0ABT1RNF7</accession>
<dbReference type="PANTHER" id="PTHR22642:SF2">
    <property type="entry name" value="PROTEIN LONG AFTER FAR-RED 3"/>
    <property type="match status" value="1"/>
</dbReference>
<evidence type="ECO:0000313" key="3">
    <source>
        <dbReference type="Proteomes" id="UP001524502"/>
    </source>
</evidence>
<dbReference type="Gene3D" id="3.20.20.140">
    <property type="entry name" value="Metal-dependent hydrolases"/>
    <property type="match status" value="1"/>
</dbReference>
<comment type="caution">
    <text evidence="2">The sequence shown here is derived from an EMBL/GenBank/DDBJ whole genome shotgun (WGS) entry which is preliminary data.</text>
</comment>
<keyword evidence="3" id="KW-1185">Reference proteome</keyword>
<dbReference type="SUPFAM" id="SSF51556">
    <property type="entry name" value="Metallo-dependent hydrolases"/>
    <property type="match status" value="1"/>
</dbReference>
<dbReference type="Pfam" id="PF07969">
    <property type="entry name" value="Amidohydro_3"/>
    <property type="match status" value="1"/>
</dbReference>
<proteinExistence type="predicted"/>
<organism evidence="2 3">
    <name type="scientific">Anaerovorax odorimutans</name>
    <dbReference type="NCBI Taxonomy" id="109327"/>
    <lineage>
        <taxon>Bacteria</taxon>
        <taxon>Bacillati</taxon>
        <taxon>Bacillota</taxon>
        <taxon>Clostridia</taxon>
        <taxon>Peptostreptococcales</taxon>
        <taxon>Anaerovoracaceae</taxon>
        <taxon>Anaerovorax</taxon>
    </lineage>
</organism>
<feature type="domain" description="Amidohydrolase 3" evidence="1">
    <location>
        <begin position="49"/>
        <end position="567"/>
    </location>
</feature>
<protein>
    <submittedName>
        <fullName evidence="2">Amidohydrolase</fullName>
    </submittedName>
</protein>
<evidence type="ECO:0000259" key="1">
    <source>
        <dbReference type="Pfam" id="PF07969"/>
    </source>
</evidence>
<dbReference type="RefSeq" id="WP_256131918.1">
    <property type="nucleotide sequence ID" value="NZ_JANFXK010000007.1"/>
</dbReference>